<gene>
    <name evidence="2" type="ORF">NDI38_22480</name>
</gene>
<evidence type="ECO:0000313" key="3">
    <source>
        <dbReference type="Proteomes" id="UP001476950"/>
    </source>
</evidence>
<comment type="caution">
    <text evidence="2">The sequence shown here is derived from an EMBL/GenBank/DDBJ whole genome shotgun (WGS) entry which is preliminary data.</text>
</comment>
<dbReference type="Proteomes" id="UP001476950">
    <property type="component" value="Unassembled WGS sequence"/>
</dbReference>
<feature type="region of interest" description="Disordered" evidence="1">
    <location>
        <begin position="1"/>
        <end position="48"/>
    </location>
</feature>
<evidence type="ECO:0000256" key="1">
    <source>
        <dbReference type="SAM" id="MobiDB-lite"/>
    </source>
</evidence>
<evidence type="ECO:0000313" key="2">
    <source>
        <dbReference type="EMBL" id="MEP1061203.1"/>
    </source>
</evidence>
<accession>A0ABV0KPN4</accession>
<feature type="compositionally biased region" description="Basic and acidic residues" evidence="1">
    <location>
        <begin position="36"/>
        <end position="45"/>
    </location>
</feature>
<dbReference type="EMBL" id="JAMPLM010000029">
    <property type="protein sequence ID" value="MEP1061203.1"/>
    <property type="molecule type" value="Genomic_DNA"/>
</dbReference>
<dbReference type="RefSeq" id="WP_190449990.1">
    <property type="nucleotide sequence ID" value="NZ_JAMPLM010000029.1"/>
</dbReference>
<sequence length="83" mass="9075">MLRSPSPFGTASLLPVPPADQEPRCKQTGYGSRFTPDPKESDCKLDVSPQSGGEYDPYSIKGVFYTLLHVAIAFLQGVMEEPK</sequence>
<keyword evidence="3" id="KW-1185">Reference proteome</keyword>
<reference evidence="2 3" key="1">
    <citation type="submission" date="2022-04" db="EMBL/GenBank/DDBJ databases">
        <title>Positive selection, recombination, and allopatry shape intraspecific diversity of widespread and dominant cyanobacteria.</title>
        <authorList>
            <person name="Wei J."/>
            <person name="Shu W."/>
            <person name="Hu C."/>
        </authorList>
    </citation>
    <scope>NUCLEOTIDE SEQUENCE [LARGE SCALE GENOMIC DNA]</scope>
    <source>
        <strain evidence="2 3">AS-A4</strain>
    </source>
</reference>
<proteinExistence type="predicted"/>
<name>A0ABV0KPN4_9CYAN</name>
<protein>
    <submittedName>
        <fullName evidence="2">Uncharacterized protein</fullName>
    </submittedName>
</protein>
<organism evidence="2 3">
    <name type="scientific">Stenomitos frigidus AS-A4</name>
    <dbReference type="NCBI Taxonomy" id="2933935"/>
    <lineage>
        <taxon>Bacteria</taxon>
        <taxon>Bacillati</taxon>
        <taxon>Cyanobacteriota</taxon>
        <taxon>Cyanophyceae</taxon>
        <taxon>Leptolyngbyales</taxon>
        <taxon>Leptolyngbyaceae</taxon>
        <taxon>Stenomitos</taxon>
    </lineage>
</organism>